<accession>A0A7X0IZL2</accession>
<comment type="caution">
    <text evidence="1">The sequence shown here is derived from an EMBL/GenBank/DDBJ whole genome shotgun (WGS) entry which is preliminary data.</text>
</comment>
<proteinExistence type="predicted"/>
<dbReference type="AlphaFoldDB" id="A0A7X0IZL2"/>
<organism evidence="1 2">
    <name type="scientific">Rhizobium lusitanum</name>
    <dbReference type="NCBI Taxonomy" id="293958"/>
    <lineage>
        <taxon>Bacteria</taxon>
        <taxon>Pseudomonadati</taxon>
        <taxon>Pseudomonadota</taxon>
        <taxon>Alphaproteobacteria</taxon>
        <taxon>Hyphomicrobiales</taxon>
        <taxon>Rhizobiaceae</taxon>
        <taxon>Rhizobium/Agrobacterium group</taxon>
        <taxon>Rhizobium</taxon>
    </lineage>
</organism>
<sequence>MHLILNVWREKLIDHCKTMLGQLDLDDTPVKTGGDSLDKPFGFETVDAFCNGARGNHQRFHELCRRQSIWRTGSSQREQHIHLARIQTGLPEKSLKLIFEKAGEALGAPDYPDRPIVDVGPLSAPRSLRNIYRVTHLKPHSSNRDTLHAILPERYQNMNSWFQDCFRPAVPSSGETKGEVEAEFNRPCCRSRSASQIGFGPLLCTRCVASLCLR</sequence>
<protein>
    <submittedName>
        <fullName evidence="1">Uncharacterized protein</fullName>
    </submittedName>
</protein>
<gene>
    <name evidence="1" type="ORF">GGD46_005961</name>
</gene>
<evidence type="ECO:0000313" key="1">
    <source>
        <dbReference type="EMBL" id="MBB6488641.1"/>
    </source>
</evidence>
<dbReference type="EMBL" id="JACHBG010000025">
    <property type="protein sequence ID" value="MBB6488641.1"/>
    <property type="molecule type" value="Genomic_DNA"/>
</dbReference>
<reference evidence="1 2" key="1">
    <citation type="submission" date="2020-08" db="EMBL/GenBank/DDBJ databases">
        <title>Genomic Encyclopedia of Type Strains, Phase IV (KMG-V): Genome sequencing to study the core and pangenomes of soil and plant-associated prokaryotes.</title>
        <authorList>
            <person name="Whitman W."/>
        </authorList>
    </citation>
    <scope>NUCLEOTIDE SEQUENCE [LARGE SCALE GENOMIC DNA]</scope>
    <source>
        <strain evidence="1 2">SEMIA 4060</strain>
    </source>
</reference>
<dbReference type="Proteomes" id="UP000565576">
    <property type="component" value="Unassembled WGS sequence"/>
</dbReference>
<evidence type="ECO:0000313" key="2">
    <source>
        <dbReference type="Proteomes" id="UP000565576"/>
    </source>
</evidence>
<name>A0A7X0IZL2_9HYPH</name>